<keyword evidence="16" id="KW-0812">Transmembrane</keyword>
<evidence type="ECO:0000256" key="2">
    <source>
        <dbReference type="ARBA" id="ARBA00004752"/>
    </source>
</evidence>
<comment type="similarity">
    <text evidence="3 15">Belongs to the peptidase S11 family.</text>
</comment>
<feature type="active site" evidence="13">
    <location>
        <position position="116"/>
    </location>
</feature>
<feature type="active site" description="Proton acceptor" evidence="13">
    <location>
        <position position="62"/>
    </location>
</feature>
<keyword evidence="16" id="KW-1133">Transmembrane helix</keyword>
<dbReference type="OrthoDB" id="9791132at2"/>
<gene>
    <name evidence="19" type="ordered locus">Daud_1877</name>
</gene>
<name>B1I5W2_DESAP</name>
<dbReference type="SUPFAM" id="SSF69189">
    <property type="entry name" value="Penicillin-binding protein associated domain"/>
    <property type="match status" value="1"/>
</dbReference>
<dbReference type="GO" id="GO:0006508">
    <property type="term" value="P:proteolysis"/>
    <property type="evidence" value="ECO:0007669"/>
    <property type="project" value="UniProtKB-KW"/>
</dbReference>
<feature type="active site" description="Acyl-ester intermediate" evidence="13">
    <location>
        <position position="59"/>
    </location>
</feature>
<evidence type="ECO:0000256" key="8">
    <source>
        <dbReference type="ARBA" id="ARBA00022801"/>
    </source>
</evidence>
<keyword evidence="5 19" id="KW-0121">Carboxypeptidase</keyword>
<evidence type="ECO:0000256" key="14">
    <source>
        <dbReference type="PIRSR" id="PIRSR618044-2"/>
    </source>
</evidence>
<dbReference type="InterPro" id="IPR012907">
    <property type="entry name" value="Peptidase_S11_C"/>
</dbReference>
<dbReference type="InterPro" id="IPR018044">
    <property type="entry name" value="Peptidase_S11"/>
</dbReference>
<protein>
    <recommendedName>
        <fullName evidence="4">serine-type D-Ala-D-Ala carboxypeptidase</fullName>
        <ecNumber evidence="4">3.4.16.4</ecNumber>
    </recommendedName>
</protein>
<dbReference type="Gene3D" id="2.60.410.10">
    <property type="entry name" value="D-Ala-D-Ala carboxypeptidase, C-terminal domain"/>
    <property type="match status" value="1"/>
</dbReference>
<dbReference type="HOGENOM" id="CLU_027070_7_3_9"/>
<dbReference type="KEGG" id="dau:Daud_1877"/>
<evidence type="ECO:0000256" key="7">
    <source>
        <dbReference type="ARBA" id="ARBA00022729"/>
    </source>
</evidence>
<comment type="catalytic activity">
    <reaction evidence="12">
        <text>Preferential cleavage: (Ac)2-L-Lys-D-Ala-|-D-Ala. Also transpeptidation of peptidyl-alanyl moieties that are N-acyl substituents of D-alanine.</text>
        <dbReference type="EC" id="3.4.16.4"/>
    </reaction>
</comment>
<evidence type="ECO:0000256" key="11">
    <source>
        <dbReference type="ARBA" id="ARBA00023316"/>
    </source>
</evidence>
<dbReference type="Proteomes" id="UP000008544">
    <property type="component" value="Chromosome"/>
</dbReference>
<evidence type="ECO:0000256" key="4">
    <source>
        <dbReference type="ARBA" id="ARBA00012448"/>
    </source>
</evidence>
<dbReference type="eggNOG" id="COG1686">
    <property type="taxonomic scope" value="Bacteria"/>
</dbReference>
<dbReference type="SMART" id="SM00936">
    <property type="entry name" value="PBP5_C"/>
    <property type="match status" value="1"/>
</dbReference>
<dbReference type="GO" id="GO:0009252">
    <property type="term" value="P:peptidoglycan biosynthetic process"/>
    <property type="evidence" value="ECO:0007669"/>
    <property type="project" value="UniProtKB-UniPathway"/>
</dbReference>
<evidence type="ECO:0000313" key="19">
    <source>
        <dbReference type="EMBL" id="ACA60370.1"/>
    </source>
</evidence>
<evidence type="ECO:0000256" key="3">
    <source>
        <dbReference type="ARBA" id="ARBA00007164"/>
    </source>
</evidence>
<dbReference type="GO" id="GO:0071555">
    <property type="term" value="P:cell wall organization"/>
    <property type="evidence" value="ECO:0007669"/>
    <property type="project" value="UniProtKB-KW"/>
</dbReference>
<evidence type="ECO:0000256" key="15">
    <source>
        <dbReference type="RuleBase" id="RU004016"/>
    </source>
</evidence>
<organism evidence="19 20">
    <name type="scientific">Desulforudis audaxviator (strain MP104C)</name>
    <dbReference type="NCBI Taxonomy" id="477974"/>
    <lineage>
        <taxon>Bacteria</taxon>
        <taxon>Bacillati</taxon>
        <taxon>Bacillota</taxon>
        <taxon>Clostridia</taxon>
        <taxon>Thermoanaerobacterales</taxon>
        <taxon>Candidatus Desulforudaceae</taxon>
        <taxon>Candidatus Desulforudis</taxon>
    </lineage>
</organism>
<feature type="chain" id="PRO_5002765362" description="serine-type D-Ala-D-Ala carboxypeptidase" evidence="17">
    <location>
        <begin position="26"/>
        <end position="400"/>
    </location>
</feature>
<dbReference type="Pfam" id="PF00768">
    <property type="entry name" value="Peptidase_S11"/>
    <property type="match status" value="1"/>
</dbReference>
<dbReference type="Gene3D" id="3.40.710.10">
    <property type="entry name" value="DD-peptidase/beta-lactamase superfamily"/>
    <property type="match status" value="1"/>
</dbReference>
<keyword evidence="16" id="KW-0472">Membrane</keyword>
<keyword evidence="7 17" id="KW-0732">Signal</keyword>
<evidence type="ECO:0000256" key="9">
    <source>
        <dbReference type="ARBA" id="ARBA00022960"/>
    </source>
</evidence>
<reference evidence="20" key="1">
    <citation type="submission" date="2007-10" db="EMBL/GenBank/DDBJ databases">
        <title>Complete sequence of chromosome of Desulforudis audaxviator MP104C.</title>
        <authorList>
            <person name="Copeland A."/>
            <person name="Lucas S."/>
            <person name="Lapidus A."/>
            <person name="Barry K."/>
            <person name="Glavina del Rio T."/>
            <person name="Dalin E."/>
            <person name="Tice H."/>
            <person name="Bruce D."/>
            <person name="Pitluck S."/>
            <person name="Lowry S.R."/>
            <person name="Larimer F."/>
            <person name="Land M.L."/>
            <person name="Hauser L."/>
            <person name="Kyrpides N."/>
            <person name="Ivanova N.N."/>
            <person name="Richardson P."/>
        </authorList>
    </citation>
    <scope>NUCLEOTIDE SEQUENCE [LARGE SCALE GENOMIC DNA]</scope>
    <source>
        <strain evidence="20">MP104C</strain>
    </source>
</reference>
<comment type="function">
    <text evidence="1">Removes C-terminal D-alanyl residues from sugar-peptide cell wall precursors.</text>
</comment>
<dbReference type="STRING" id="477974.Daud_1877"/>
<accession>B1I5W2</accession>
<dbReference type="EMBL" id="CP000860">
    <property type="protein sequence ID" value="ACA60370.1"/>
    <property type="molecule type" value="Genomic_DNA"/>
</dbReference>
<evidence type="ECO:0000256" key="1">
    <source>
        <dbReference type="ARBA" id="ARBA00003217"/>
    </source>
</evidence>
<evidence type="ECO:0000256" key="5">
    <source>
        <dbReference type="ARBA" id="ARBA00022645"/>
    </source>
</evidence>
<evidence type="ECO:0000256" key="10">
    <source>
        <dbReference type="ARBA" id="ARBA00022984"/>
    </source>
</evidence>
<dbReference type="UniPathway" id="UPA00219"/>
<dbReference type="PRINTS" id="PR00725">
    <property type="entry name" value="DADACBPTASE1"/>
</dbReference>
<dbReference type="InterPro" id="IPR015956">
    <property type="entry name" value="Peniciliin-bd_prot_C_sf"/>
</dbReference>
<dbReference type="EC" id="3.4.16.4" evidence="4"/>
<dbReference type="RefSeq" id="WP_012302946.1">
    <property type="nucleotide sequence ID" value="NC_010424.1"/>
</dbReference>
<dbReference type="Pfam" id="PF07943">
    <property type="entry name" value="PBP5_C"/>
    <property type="match status" value="1"/>
</dbReference>
<dbReference type="InterPro" id="IPR012338">
    <property type="entry name" value="Beta-lactam/transpept-like"/>
</dbReference>
<dbReference type="SUPFAM" id="SSF56601">
    <property type="entry name" value="beta-lactamase/transpeptidase-like"/>
    <property type="match status" value="1"/>
</dbReference>
<evidence type="ECO:0000256" key="17">
    <source>
        <dbReference type="SAM" id="SignalP"/>
    </source>
</evidence>
<evidence type="ECO:0000256" key="6">
    <source>
        <dbReference type="ARBA" id="ARBA00022670"/>
    </source>
</evidence>
<keyword evidence="20" id="KW-1185">Reference proteome</keyword>
<feature type="domain" description="Peptidase S11 D-Ala-D-Ala carboxypeptidase A C-terminal" evidence="18">
    <location>
        <begin position="272"/>
        <end position="361"/>
    </location>
</feature>
<comment type="pathway">
    <text evidence="2">Cell wall biogenesis; peptidoglycan biosynthesis.</text>
</comment>
<keyword evidence="8 19" id="KW-0378">Hydrolase</keyword>
<dbReference type="InterPro" id="IPR037167">
    <property type="entry name" value="Peptidase_S11_C_sf"/>
</dbReference>
<evidence type="ECO:0000259" key="18">
    <source>
        <dbReference type="SMART" id="SM00936"/>
    </source>
</evidence>
<evidence type="ECO:0000256" key="12">
    <source>
        <dbReference type="ARBA" id="ARBA00034000"/>
    </source>
</evidence>
<feature type="signal peptide" evidence="17">
    <location>
        <begin position="1"/>
        <end position="25"/>
    </location>
</feature>
<evidence type="ECO:0000256" key="13">
    <source>
        <dbReference type="PIRSR" id="PIRSR618044-1"/>
    </source>
</evidence>
<feature type="binding site" evidence="14">
    <location>
        <position position="223"/>
    </location>
    <ligand>
        <name>substrate</name>
    </ligand>
</feature>
<sequence>MNSRIFYFLILIPLCFLPAAGGAQAGEPEITGEAAVLMDLDTGRFLYEKNADRVMYPASTTKILTALVAVRNGYDRMDDRVTMSENAVYAGGSAIWSAPGEEFSLEELLWSALLGSANDAATAVAEHLCGSVEEFSAAMNAEARRLGAWNTHFVNPHGLHDERHYTTARDLALIARAALNEPLIREMAGTKTYQLSRADPDALSLLVNTNKLLWRYEGAIGLKTGYTSQAGQCLVAAAERNGRTVLAVVLKSEGNNIWTDSIALLNYGFNRFRALVPVTEGDAICSVPVVFGDGEAVLRAGSGLTHVVPVDEPAPVRWELRLNRELVAPLRGGEQVGSLVVHCGGEEIGQVPVLVAADVPRLFHTTWWYRGGLVLGGLFLLVGGLRFSIRRSRARFYRRR</sequence>
<feature type="transmembrane region" description="Helical" evidence="16">
    <location>
        <begin position="367"/>
        <end position="389"/>
    </location>
</feature>
<keyword evidence="9" id="KW-0133">Cell shape</keyword>
<dbReference type="InterPro" id="IPR001967">
    <property type="entry name" value="Peptidase_S11_N"/>
</dbReference>
<reference evidence="19 20" key="2">
    <citation type="journal article" date="2008" name="Science">
        <title>Environmental genomics reveals a single-species ecosystem deep within Earth.</title>
        <authorList>
            <person name="Chivian D."/>
            <person name="Brodie E.L."/>
            <person name="Alm E.J."/>
            <person name="Culley D.E."/>
            <person name="Dehal P.S."/>
            <person name="Desantis T.Z."/>
            <person name="Gihring T.M."/>
            <person name="Lapidus A."/>
            <person name="Lin L.H."/>
            <person name="Lowry S.R."/>
            <person name="Moser D.P."/>
            <person name="Richardson P.M."/>
            <person name="Southam G."/>
            <person name="Wanger G."/>
            <person name="Pratt L.M."/>
            <person name="Andersen G.L."/>
            <person name="Hazen T.C."/>
            <person name="Brockman F.J."/>
            <person name="Arkin A.P."/>
            <person name="Onstott T.C."/>
        </authorList>
    </citation>
    <scope>NUCLEOTIDE SEQUENCE [LARGE SCALE GENOMIC DNA]</scope>
    <source>
        <strain evidence="19 20">MP104C</strain>
    </source>
</reference>
<keyword evidence="10" id="KW-0573">Peptidoglycan synthesis</keyword>
<dbReference type="GO" id="GO:0009002">
    <property type="term" value="F:serine-type D-Ala-D-Ala carboxypeptidase activity"/>
    <property type="evidence" value="ECO:0007669"/>
    <property type="project" value="UniProtKB-EC"/>
</dbReference>
<evidence type="ECO:0000256" key="16">
    <source>
        <dbReference type="SAM" id="Phobius"/>
    </source>
</evidence>
<dbReference type="PANTHER" id="PTHR21581:SF33">
    <property type="entry name" value="D-ALANYL-D-ALANINE CARBOXYPEPTIDASE DACB"/>
    <property type="match status" value="1"/>
</dbReference>
<dbReference type="GO" id="GO:0008360">
    <property type="term" value="P:regulation of cell shape"/>
    <property type="evidence" value="ECO:0007669"/>
    <property type="project" value="UniProtKB-KW"/>
</dbReference>
<keyword evidence="11" id="KW-0961">Cell wall biogenesis/degradation</keyword>
<evidence type="ECO:0000313" key="20">
    <source>
        <dbReference type="Proteomes" id="UP000008544"/>
    </source>
</evidence>
<dbReference type="AlphaFoldDB" id="B1I5W2"/>
<dbReference type="PANTHER" id="PTHR21581">
    <property type="entry name" value="D-ALANYL-D-ALANINE CARBOXYPEPTIDASE"/>
    <property type="match status" value="1"/>
</dbReference>
<keyword evidence="6" id="KW-0645">Protease</keyword>
<proteinExistence type="inferred from homology"/>